<gene>
    <name evidence="1" type="ORF">CINCED_3A023626</name>
</gene>
<dbReference type="EMBL" id="CABPRJ010002572">
    <property type="protein sequence ID" value="VVC46498.1"/>
    <property type="molecule type" value="Genomic_DNA"/>
</dbReference>
<dbReference type="AlphaFoldDB" id="A0A5E4NNE9"/>
<proteinExistence type="predicted"/>
<evidence type="ECO:0000313" key="2">
    <source>
        <dbReference type="Proteomes" id="UP000325440"/>
    </source>
</evidence>
<organism evidence="1 2">
    <name type="scientific">Cinara cedri</name>
    <dbReference type="NCBI Taxonomy" id="506608"/>
    <lineage>
        <taxon>Eukaryota</taxon>
        <taxon>Metazoa</taxon>
        <taxon>Ecdysozoa</taxon>
        <taxon>Arthropoda</taxon>
        <taxon>Hexapoda</taxon>
        <taxon>Insecta</taxon>
        <taxon>Pterygota</taxon>
        <taxon>Neoptera</taxon>
        <taxon>Paraneoptera</taxon>
        <taxon>Hemiptera</taxon>
        <taxon>Sternorrhyncha</taxon>
        <taxon>Aphidomorpha</taxon>
        <taxon>Aphidoidea</taxon>
        <taxon>Aphididae</taxon>
        <taxon>Lachninae</taxon>
        <taxon>Cinara</taxon>
    </lineage>
</organism>
<evidence type="ECO:0000313" key="1">
    <source>
        <dbReference type="EMBL" id="VVC46498.1"/>
    </source>
</evidence>
<feature type="non-terminal residue" evidence="1">
    <location>
        <position position="1"/>
    </location>
</feature>
<name>A0A5E4NNE9_9HEMI</name>
<sequence>TGYSKGDEKKNIGMGRYLWRKPDAMTKTVLQEYPRGDRPLGRPGMRWEDCVKKDVTVFYPRKIGIY</sequence>
<protein>
    <submittedName>
        <fullName evidence="1">Uncharacterized protein</fullName>
    </submittedName>
</protein>
<dbReference type="Proteomes" id="UP000325440">
    <property type="component" value="Unassembled WGS sequence"/>
</dbReference>
<reference evidence="1 2" key="1">
    <citation type="submission" date="2019-08" db="EMBL/GenBank/DDBJ databases">
        <authorList>
            <person name="Alioto T."/>
            <person name="Alioto T."/>
            <person name="Gomez Garrido J."/>
        </authorList>
    </citation>
    <scope>NUCLEOTIDE SEQUENCE [LARGE SCALE GENOMIC DNA]</scope>
</reference>
<dbReference type="OrthoDB" id="7987018at2759"/>
<keyword evidence="2" id="KW-1185">Reference proteome</keyword>
<accession>A0A5E4NNE9</accession>